<organism evidence="2 3">
    <name type="scientific">Choiromyces venosus 120613-1</name>
    <dbReference type="NCBI Taxonomy" id="1336337"/>
    <lineage>
        <taxon>Eukaryota</taxon>
        <taxon>Fungi</taxon>
        <taxon>Dikarya</taxon>
        <taxon>Ascomycota</taxon>
        <taxon>Pezizomycotina</taxon>
        <taxon>Pezizomycetes</taxon>
        <taxon>Pezizales</taxon>
        <taxon>Tuberaceae</taxon>
        <taxon>Choiromyces</taxon>
    </lineage>
</organism>
<gene>
    <name evidence="2" type="ORF">L873DRAFT_1812932</name>
</gene>
<name>A0A3N4JEL4_9PEZI</name>
<dbReference type="Proteomes" id="UP000276215">
    <property type="component" value="Unassembled WGS sequence"/>
</dbReference>
<evidence type="ECO:0000313" key="2">
    <source>
        <dbReference type="EMBL" id="RPA95418.1"/>
    </source>
</evidence>
<evidence type="ECO:0000256" key="1">
    <source>
        <dbReference type="SAM" id="MobiDB-lite"/>
    </source>
</evidence>
<dbReference type="AlphaFoldDB" id="A0A3N4JEL4"/>
<accession>A0A3N4JEL4</accession>
<dbReference type="EMBL" id="ML120426">
    <property type="protein sequence ID" value="RPA95418.1"/>
    <property type="molecule type" value="Genomic_DNA"/>
</dbReference>
<proteinExistence type="predicted"/>
<keyword evidence="3" id="KW-1185">Reference proteome</keyword>
<evidence type="ECO:0000313" key="3">
    <source>
        <dbReference type="Proteomes" id="UP000276215"/>
    </source>
</evidence>
<protein>
    <submittedName>
        <fullName evidence="2">Uncharacterized protein</fullName>
    </submittedName>
</protein>
<sequence>MNLELGRKQSKLHPGFKNGNPNNIQLMVKEDGEPKGIRMVLKETELWKSGLKLECSKPLCGPCGE</sequence>
<reference evidence="2 3" key="1">
    <citation type="journal article" date="2018" name="Nat. Ecol. Evol.">
        <title>Pezizomycetes genomes reveal the molecular basis of ectomycorrhizal truffle lifestyle.</title>
        <authorList>
            <person name="Murat C."/>
            <person name="Payen T."/>
            <person name="Noel B."/>
            <person name="Kuo A."/>
            <person name="Morin E."/>
            <person name="Chen J."/>
            <person name="Kohler A."/>
            <person name="Krizsan K."/>
            <person name="Balestrini R."/>
            <person name="Da Silva C."/>
            <person name="Montanini B."/>
            <person name="Hainaut M."/>
            <person name="Levati E."/>
            <person name="Barry K.W."/>
            <person name="Belfiori B."/>
            <person name="Cichocki N."/>
            <person name="Clum A."/>
            <person name="Dockter R.B."/>
            <person name="Fauchery L."/>
            <person name="Guy J."/>
            <person name="Iotti M."/>
            <person name="Le Tacon F."/>
            <person name="Lindquist E.A."/>
            <person name="Lipzen A."/>
            <person name="Malagnac F."/>
            <person name="Mello A."/>
            <person name="Molinier V."/>
            <person name="Miyauchi S."/>
            <person name="Poulain J."/>
            <person name="Riccioni C."/>
            <person name="Rubini A."/>
            <person name="Sitrit Y."/>
            <person name="Splivallo R."/>
            <person name="Traeger S."/>
            <person name="Wang M."/>
            <person name="Zifcakova L."/>
            <person name="Wipf D."/>
            <person name="Zambonelli A."/>
            <person name="Paolocci F."/>
            <person name="Nowrousian M."/>
            <person name="Ottonello S."/>
            <person name="Baldrian P."/>
            <person name="Spatafora J.W."/>
            <person name="Henrissat B."/>
            <person name="Nagy L.G."/>
            <person name="Aury J.M."/>
            <person name="Wincker P."/>
            <person name="Grigoriev I.V."/>
            <person name="Bonfante P."/>
            <person name="Martin F.M."/>
        </authorList>
    </citation>
    <scope>NUCLEOTIDE SEQUENCE [LARGE SCALE GENOMIC DNA]</scope>
    <source>
        <strain evidence="2 3">120613-1</strain>
    </source>
</reference>
<feature type="region of interest" description="Disordered" evidence="1">
    <location>
        <begin position="1"/>
        <end position="24"/>
    </location>
</feature>